<feature type="transmembrane region" description="Helical" evidence="3">
    <location>
        <begin position="34"/>
        <end position="57"/>
    </location>
</feature>
<gene>
    <name evidence="4" type="ORF">H8S40_08375</name>
</gene>
<evidence type="ECO:0000256" key="1">
    <source>
        <dbReference type="ARBA" id="ARBA00022692"/>
    </source>
</evidence>
<evidence type="ECO:0000256" key="2">
    <source>
        <dbReference type="ARBA" id="ARBA00022989"/>
    </source>
</evidence>
<organism evidence="4 5">
    <name type="scientific">Ruminococcus hominis</name>
    <dbReference type="NCBI Taxonomy" id="2763065"/>
    <lineage>
        <taxon>Bacteria</taxon>
        <taxon>Bacillati</taxon>
        <taxon>Bacillota</taxon>
        <taxon>Clostridia</taxon>
        <taxon>Eubacteriales</taxon>
        <taxon>Oscillospiraceae</taxon>
        <taxon>Ruminococcus</taxon>
    </lineage>
</organism>
<keyword evidence="3" id="KW-0472">Membrane</keyword>
<dbReference type="InterPro" id="IPR009825">
    <property type="entry name" value="ECF_substrate-spec-like"/>
</dbReference>
<evidence type="ECO:0000313" key="4">
    <source>
        <dbReference type="EMBL" id="MBC5683583.1"/>
    </source>
</evidence>
<evidence type="ECO:0000256" key="3">
    <source>
        <dbReference type="SAM" id="Phobius"/>
    </source>
</evidence>
<accession>A0ABR7G916</accession>
<keyword evidence="1 3" id="KW-0812">Transmembrane</keyword>
<feature type="transmembrane region" description="Helical" evidence="3">
    <location>
        <begin position="142"/>
        <end position="161"/>
    </location>
</feature>
<keyword evidence="5" id="KW-1185">Reference proteome</keyword>
<comment type="caution">
    <text evidence="4">The sequence shown here is derived from an EMBL/GenBank/DDBJ whole genome shotgun (WGS) entry which is preliminary data.</text>
</comment>
<name>A0ABR7G916_9FIRM</name>
<dbReference type="EMBL" id="JACOPE010000001">
    <property type="protein sequence ID" value="MBC5683583.1"/>
    <property type="molecule type" value="Genomic_DNA"/>
</dbReference>
<reference evidence="4 5" key="1">
    <citation type="submission" date="2020-08" db="EMBL/GenBank/DDBJ databases">
        <title>Genome public.</title>
        <authorList>
            <person name="Liu C."/>
            <person name="Sun Q."/>
        </authorList>
    </citation>
    <scope>NUCLEOTIDE SEQUENCE [LARGE SCALE GENOMIC DNA]</scope>
    <source>
        <strain evidence="4 5">NSJ-13</strain>
    </source>
</reference>
<dbReference type="PANTHER" id="PTHR37815:SF3">
    <property type="entry name" value="UPF0397 PROTEIN SPR0429"/>
    <property type="match status" value="1"/>
</dbReference>
<keyword evidence="2 3" id="KW-1133">Transmembrane helix</keyword>
<dbReference type="Proteomes" id="UP000631576">
    <property type="component" value="Unassembled WGS sequence"/>
</dbReference>
<dbReference type="RefSeq" id="WP_172696930.1">
    <property type="nucleotide sequence ID" value="NZ_JACOPE010000001.1"/>
</dbReference>
<dbReference type="Gene3D" id="1.10.1760.20">
    <property type="match status" value="1"/>
</dbReference>
<sequence length="174" mass="18190">MKRFSAKKITIAALSIALVCISTAIIHIPIPLGYMHLGNICILLCSYLFPWDIGLLAGGVGSALSDLLTGYPQWVLPTLIIKGIMGYAGSKVTHAGKTPARMLSARTFIGAVVSIVIMIAGYTIAGGIMYGSVATGLAQVPGLTTEGIIGIIGFYVLGFVMEKCHASKFISEGV</sequence>
<dbReference type="Pfam" id="PF07155">
    <property type="entry name" value="ECF-ribofla_trS"/>
    <property type="match status" value="1"/>
</dbReference>
<proteinExistence type="predicted"/>
<dbReference type="PANTHER" id="PTHR37815">
    <property type="entry name" value="UPF0397 PROTEIN BC_2624-RELATED"/>
    <property type="match status" value="1"/>
</dbReference>
<evidence type="ECO:0000313" key="5">
    <source>
        <dbReference type="Proteomes" id="UP000631576"/>
    </source>
</evidence>
<protein>
    <submittedName>
        <fullName evidence="4">ECF transporter S component</fullName>
    </submittedName>
</protein>
<feature type="transmembrane region" description="Helical" evidence="3">
    <location>
        <begin position="107"/>
        <end position="130"/>
    </location>
</feature>